<evidence type="ECO:0000259" key="9">
    <source>
        <dbReference type="PROSITE" id="PS50280"/>
    </source>
</evidence>
<sequence>MAHCNQEKVKEQSSCQPVSATPIDDNNDTSQQEDDYGGDEMAATTNNCVSSPSESTEEDEEEDVDSQQFTLQHLSELACQLERNGNDGHVVVHEAAKNNLIVSKDVQDSHSPSEGVDDFALPLWVKWRGKWQTGIRCPRGDCPSLTLSAKPTHDRKTYIAVFFPRSKAYSWVDTLLVRPISDSPMPLVNGTHNKWRKMVRDLNIPRSHAMQKLALAMLNLIDSLHSQAVIEDARKTETWKKFAMEASCCKSYADLGEMLVKFCNMILPDYISGNWLKQSFDSWVQRCRSAISVKFFETLMEELVQNVLWKEMSKLYEGFMQPELAPEWKTIKQDVTKWFTLSHEDTKRPIDNGPVGPEPQISRKRPKLEIRRAGTLSAPHAEKDVTATTPINSEKQVEVVKPSDPGSASTATPKGYTYRQCAAFIEAKGRQCERWANDGDIYCCVHLNVRVDAYDRRAPVDAPLCRGTTTNGTNCKHRAKPGSIFCKKHRFQTGSDSANTQINIVPSSDIISFSNKLHDSANSANRPQSQMSQSTAGPSTPTMVSPVFRLTTTPIEKKPDSYNNLIPNPINMTSPTPKPTIATPIPTASHAFTLACNSSSALVASSSSLISVSKCVGERANPHEAFTECQESAKKFDLYCQNHIPKFLKRARDGRSRPITKEVIIKLFKSCASRQEKLLVHRACELLYSFLKSKLLIRRSRLDTTDQTDLILNMVSNDPEVGQYLLKLIMIEKEKLASIWGLGIDLNPIPGKSGNINIGGEGINQNVGGLKCKLCSQEFSDDKKLGLHWTHVHKREARWLFRGYACAVCMEGFTNRKVLESHVQEKHQSAPALQQSTLFRCMACNCHFPSPDQLWQHVLSSHVSEFTATATEARHTNAVATPINQISDDGSQKFTCKVCGLKFDLLPDLGRHHQVAHMDNTASASSASFTHRRGKYQLNRTRHLLNQQHSKFKKNQTGVRNSIKLTISNQNSVPELVETEATGLRQLTDEECSKVAQALFSEVHKSRVHPSILDILSIARSTCCKINLIAELEAKFGSLPDNIYLKAAKLCSETDTRIEWHQEGFICPKGCKTIVEKPASCPLSPTRELLAPVVDFEEDEYHAVLNTKHFGWSLKRDGVVLLCSDVSFGKEKGPIPCVIDEEIKDSLQGLEESLANGTSMPWKEFTYVTQRVVDPSLSDSRKDKELGCRCVKERCSQESCDHVYLFDNDFENAMDKWGKPMLEKFTYDERGLIVLEEGYPVYECNSSCKCDASCQNRVLQKGINLKLEVFRTKCKGWGVRAVEMIPGGTFVCEYIGEVVNGEQASERRERQCQDGHNYLCEIEGHMGHAGGNCEEPMSCAIDSSKYGNIARFINHSCSPNLASYLVLVESMDCQLAHVGLFAKRDIEVGEELVFDYRCKEKDGVGQPCLCGSPSCRGRIY</sequence>
<keyword evidence="2" id="KW-0158">Chromosome</keyword>
<feature type="compositionally biased region" description="Acidic residues" evidence="7">
    <location>
        <begin position="25"/>
        <end position="38"/>
    </location>
</feature>
<name>A0AAD5ZP49_9POAL</name>
<dbReference type="GO" id="GO:0005694">
    <property type="term" value="C:chromosome"/>
    <property type="evidence" value="ECO:0007669"/>
    <property type="project" value="UniProtKB-SubCell"/>
</dbReference>
<dbReference type="PROSITE" id="PS00028">
    <property type="entry name" value="ZINC_FINGER_C2H2_1"/>
    <property type="match status" value="4"/>
</dbReference>
<dbReference type="PROSITE" id="PS50868">
    <property type="entry name" value="POST_SET"/>
    <property type="match status" value="1"/>
</dbReference>
<organism evidence="12 13">
    <name type="scientific">Rhynchospora tenuis</name>
    <dbReference type="NCBI Taxonomy" id="198213"/>
    <lineage>
        <taxon>Eukaryota</taxon>
        <taxon>Viridiplantae</taxon>
        <taxon>Streptophyta</taxon>
        <taxon>Embryophyta</taxon>
        <taxon>Tracheophyta</taxon>
        <taxon>Spermatophyta</taxon>
        <taxon>Magnoliopsida</taxon>
        <taxon>Liliopsida</taxon>
        <taxon>Poales</taxon>
        <taxon>Cyperaceae</taxon>
        <taxon>Cyperoideae</taxon>
        <taxon>Rhynchosporeae</taxon>
        <taxon>Rhynchospora</taxon>
    </lineage>
</organism>
<evidence type="ECO:0000256" key="4">
    <source>
        <dbReference type="ARBA" id="ARBA00022679"/>
    </source>
</evidence>
<dbReference type="PROSITE" id="PS50280">
    <property type="entry name" value="SET"/>
    <property type="match status" value="1"/>
</dbReference>
<feature type="domain" description="Pre-SET" evidence="10">
    <location>
        <begin position="1186"/>
        <end position="1262"/>
    </location>
</feature>
<evidence type="ECO:0000313" key="13">
    <source>
        <dbReference type="Proteomes" id="UP001210211"/>
    </source>
</evidence>
<evidence type="ECO:0000256" key="7">
    <source>
        <dbReference type="SAM" id="MobiDB-lite"/>
    </source>
</evidence>
<keyword evidence="3" id="KW-0489">Methyltransferase</keyword>
<dbReference type="Pfam" id="PF18868">
    <property type="entry name" value="zf-C2H2_3rep"/>
    <property type="match status" value="1"/>
</dbReference>
<evidence type="ECO:0000256" key="3">
    <source>
        <dbReference type="ARBA" id="ARBA00022603"/>
    </source>
</evidence>
<feature type="domain" description="SET" evidence="9">
    <location>
        <begin position="1265"/>
        <end position="1397"/>
    </location>
</feature>
<evidence type="ECO:0000259" key="8">
    <source>
        <dbReference type="PROSITE" id="PS50157"/>
    </source>
</evidence>
<feature type="domain" description="C2H2-type" evidence="8">
    <location>
        <begin position="804"/>
        <end position="832"/>
    </location>
</feature>
<comment type="caution">
    <text evidence="12">The sequence shown here is derived from an EMBL/GenBank/DDBJ whole genome shotgun (WGS) entry which is preliminary data.</text>
</comment>
<dbReference type="SMART" id="SM00355">
    <property type="entry name" value="ZnF_C2H2"/>
    <property type="match status" value="4"/>
</dbReference>
<feature type="domain" description="Post-SET" evidence="11">
    <location>
        <begin position="1404"/>
        <end position="1420"/>
    </location>
</feature>
<feature type="compositionally biased region" description="Polar residues" evidence="7">
    <location>
        <begin position="519"/>
        <end position="543"/>
    </location>
</feature>
<feature type="domain" description="C2H2-type" evidence="8">
    <location>
        <begin position="839"/>
        <end position="867"/>
    </location>
</feature>
<dbReference type="GO" id="GO:0042054">
    <property type="term" value="F:histone methyltransferase activity"/>
    <property type="evidence" value="ECO:0007669"/>
    <property type="project" value="InterPro"/>
</dbReference>
<keyword evidence="6" id="KW-0862">Zinc</keyword>
<keyword evidence="5" id="KW-0949">S-adenosyl-L-methionine</keyword>
<evidence type="ECO:0000256" key="2">
    <source>
        <dbReference type="ARBA" id="ARBA00022454"/>
    </source>
</evidence>
<dbReference type="PANTHER" id="PTHR47325">
    <property type="entry name" value="HISTONE-LYSINE N-METHYLTRANSFERASE SUVR5"/>
    <property type="match status" value="1"/>
</dbReference>
<dbReference type="GO" id="GO:0032259">
    <property type="term" value="P:methylation"/>
    <property type="evidence" value="ECO:0007669"/>
    <property type="project" value="UniProtKB-KW"/>
</dbReference>
<keyword evidence="6" id="KW-0863">Zinc-finger</keyword>
<evidence type="ECO:0000256" key="6">
    <source>
        <dbReference type="PROSITE-ProRule" id="PRU00042"/>
    </source>
</evidence>
<evidence type="ECO:0000313" key="12">
    <source>
        <dbReference type="EMBL" id="KAJ3701436.1"/>
    </source>
</evidence>
<dbReference type="EMBL" id="JAMRDG010000001">
    <property type="protein sequence ID" value="KAJ3701436.1"/>
    <property type="molecule type" value="Genomic_DNA"/>
</dbReference>
<dbReference type="InterPro" id="IPR003616">
    <property type="entry name" value="Post-SET_dom"/>
</dbReference>
<gene>
    <name evidence="12" type="ORF">LUZ61_005141</name>
</gene>
<dbReference type="SUPFAM" id="SSF82199">
    <property type="entry name" value="SET domain"/>
    <property type="match status" value="1"/>
</dbReference>
<dbReference type="InterPro" id="IPR040689">
    <property type="entry name" value="SUVR5_Znf-C2H2_3rpt"/>
</dbReference>
<keyword evidence="6" id="KW-0479">Metal-binding</keyword>
<evidence type="ECO:0000256" key="1">
    <source>
        <dbReference type="ARBA" id="ARBA00004286"/>
    </source>
</evidence>
<dbReference type="InterPro" id="IPR001214">
    <property type="entry name" value="SET_dom"/>
</dbReference>
<dbReference type="SMART" id="SM00317">
    <property type="entry name" value="SET"/>
    <property type="match status" value="1"/>
</dbReference>
<protein>
    <recommendedName>
        <fullName evidence="14">Histone-lysine N-methyltransferase SUVR5</fullName>
    </recommendedName>
</protein>
<accession>A0AAD5ZP49</accession>
<evidence type="ECO:0000259" key="10">
    <source>
        <dbReference type="PROSITE" id="PS50867"/>
    </source>
</evidence>
<keyword evidence="13" id="KW-1185">Reference proteome</keyword>
<feature type="region of interest" description="Disordered" evidence="7">
    <location>
        <begin position="1"/>
        <end position="66"/>
    </location>
</feature>
<dbReference type="Gene3D" id="3.30.160.60">
    <property type="entry name" value="Classic Zinc Finger"/>
    <property type="match status" value="1"/>
</dbReference>
<keyword evidence="4" id="KW-0808">Transferase</keyword>
<dbReference type="PROSITE" id="PS50867">
    <property type="entry name" value="PRE_SET"/>
    <property type="match status" value="1"/>
</dbReference>
<dbReference type="GO" id="GO:0005634">
    <property type="term" value="C:nucleus"/>
    <property type="evidence" value="ECO:0007669"/>
    <property type="project" value="InterPro"/>
</dbReference>
<dbReference type="PANTHER" id="PTHR47325:SF1">
    <property type="entry name" value="HISTONE-LYSINE N-METHYLTRANSFERASE SUVR5"/>
    <property type="match status" value="1"/>
</dbReference>
<evidence type="ECO:0008006" key="14">
    <source>
        <dbReference type="Google" id="ProtNLM"/>
    </source>
</evidence>
<dbReference type="SMART" id="SM00468">
    <property type="entry name" value="PreSET"/>
    <property type="match status" value="1"/>
</dbReference>
<dbReference type="InterPro" id="IPR007728">
    <property type="entry name" value="Pre-SET_dom"/>
</dbReference>
<dbReference type="Gene3D" id="2.170.270.10">
    <property type="entry name" value="SET domain"/>
    <property type="match status" value="1"/>
</dbReference>
<feature type="region of interest" description="Disordered" evidence="7">
    <location>
        <begin position="519"/>
        <end position="544"/>
    </location>
</feature>
<evidence type="ECO:0000256" key="5">
    <source>
        <dbReference type="ARBA" id="ARBA00022691"/>
    </source>
</evidence>
<comment type="subcellular location">
    <subcellularLocation>
        <location evidence="1">Chromosome</location>
    </subcellularLocation>
</comment>
<dbReference type="SMART" id="SM00508">
    <property type="entry name" value="PostSET"/>
    <property type="match status" value="1"/>
</dbReference>
<evidence type="ECO:0000259" key="11">
    <source>
        <dbReference type="PROSITE" id="PS50868"/>
    </source>
</evidence>
<dbReference type="Pfam" id="PF00856">
    <property type="entry name" value="SET"/>
    <property type="match status" value="1"/>
</dbReference>
<dbReference type="InterPro" id="IPR013087">
    <property type="entry name" value="Znf_C2H2_type"/>
</dbReference>
<proteinExistence type="predicted"/>
<reference evidence="12 13" key="1">
    <citation type="journal article" date="2022" name="Cell">
        <title>Repeat-based holocentromeres influence genome architecture and karyotype evolution.</title>
        <authorList>
            <person name="Hofstatter P.G."/>
            <person name="Thangavel G."/>
            <person name="Lux T."/>
            <person name="Neumann P."/>
            <person name="Vondrak T."/>
            <person name="Novak P."/>
            <person name="Zhang M."/>
            <person name="Costa L."/>
            <person name="Castellani M."/>
            <person name="Scott A."/>
            <person name="Toegelov H."/>
            <person name="Fuchs J."/>
            <person name="Mata-Sucre Y."/>
            <person name="Dias Y."/>
            <person name="Vanzela A.L.L."/>
            <person name="Huettel B."/>
            <person name="Almeida C.C.S."/>
            <person name="Simkova H."/>
            <person name="Souza G."/>
            <person name="Pedrosa-Harand A."/>
            <person name="Macas J."/>
            <person name="Mayer K.F.X."/>
            <person name="Houben A."/>
            <person name="Marques A."/>
        </authorList>
    </citation>
    <scope>NUCLEOTIDE SEQUENCE [LARGE SCALE GENOMIC DNA]</scope>
    <source>
        <strain evidence="12">RhyTen1mFocal</strain>
    </source>
</reference>
<dbReference type="InterPro" id="IPR046341">
    <property type="entry name" value="SET_dom_sf"/>
</dbReference>
<feature type="domain" description="C2H2-type" evidence="8">
    <location>
        <begin position="894"/>
        <end position="922"/>
    </location>
</feature>
<dbReference type="Pfam" id="PF05033">
    <property type="entry name" value="Pre-SET"/>
    <property type="match status" value="1"/>
</dbReference>
<dbReference type="PROSITE" id="PS50157">
    <property type="entry name" value="ZINC_FINGER_C2H2_2"/>
    <property type="match status" value="4"/>
</dbReference>
<dbReference type="Proteomes" id="UP001210211">
    <property type="component" value="Unassembled WGS sequence"/>
</dbReference>
<feature type="compositionally biased region" description="Basic and acidic residues" evidence="7">
    <location>
        <begin position="1"/>
        <end position="11"/>
    </location>
</feature>
<feature type="domain" description="C2H2-type" evidence="8">
    <location>
        <begin position="770"/>
        <end position="798"/>
    </location>
</feature>
<dbReference type="GO" id="GO:0008270">
    <property type="term" value="F:zinc ion binding"/>
    <property type="evidence" value="ECO:0007669"/>
    <property type="project" value="UniProtKB-KW"/>
</dbReference>
<feature type="compositionally biased region" description="Acidic residues" evidence="7">
    <location>
        <begin position="55"/>
        <end position="65"/>
    </location>
</feature>